<dbReference type="AlphaFoldDB" id="A0A9D1VR14"/>
<feature type="domain" description="DNA/pantothenate metabolism flavoprotein C-terminal" evidence="6">
    <location>
        <begin position="186"/>
        <end position="397"/>
    </location>
</feature>
<comment type="function">
    <text evidence="3">Catalyzes two sequential steps in the biosynthesis of coenzyme A. In the first step cysteine is conjugated to 4'-phosphopantothenate to form 4-phosphopantothenoylcysteine. In the second step the latter compound is decarboxylated to form 4'-phosphopantotheine.</text>
</comment>
<dbReference type="EC" id="6.3.2.5" evidence="3"/>
<evidence type="ECO:0000259" key="6">
    <source>
        <dbReference type="Pfam" id="PF04127"/>
    </source>
</evidence>
<comment type="function">
    <text evidence="4">Catalyzes two steps in the biosynthesis of coenzyme A. In the first step cysteine is conjugated to 4'-phosphopantothenate to form 4-phosphopantothenoylcysteine, in the latter compound is decarboxylated to form 4'-phosphopantotheine.</text>
</comment>
<dbReference type="SUPFAM" id="SSF52507">
    <property type="entry name" value="Homo-oligomeric flavin-containing Cys decarboxylases, HFCD"/>
    <property type="match status" value="1"/>
</dbReference>
<evidence type="ECO:0000256" key="1">
    <source>
        <dbReference type="ARBA" id="ARBA00022793"/>
    </source>
</evidence>
<name>A0A9D1VR14_9BACT</name>
<dbReference type="HAMAP" id="MF_02225">
    <property type="entry name" value="CoaBC"/>
    <property type="match status" value="1"/>
</dbReference>
<keyword evidence="3" id="KW-0479">Metal-binding</keyword>
<dbReference type="GO" id="GO:0004632">
    <property type="term" value="F:phosphopantothenate--cysteine ligase activity"/>
    <property type="evidence" value="ECO:0007669"/>
    <property type="project" value="UniProtKB-UniRule"/>
</dbReference>
<keyword evidence="3 4" id="KW-0436">Ligase</keyword>
<dbReference type="Proteomes" id="UP000824246">
    <property type="component" value="Unassembled WGS sequence"/>
</dbReference>
<dbReference type="GO" id="GO:0071513">
    <property type="term" value="C:phosphopantothenoylcysteine decarboxylase complex"/>
    <property type="evidence" value="ECO:0007669"/>
    <property type="project" value="TreeGrafter"/>
</dbReference>
<proteinExistence type="inferred from homology"/>
<keyword evidence="3" id="KW-0460">Magnesium</keyword>
<feature type="binding site" evidence="3">
    <location>
        <position position="290"/>
    </location>
    <ligand>
        <name>CTP</name>
        <dbReference type="ChEBI" id="CHEBI:37563"/>
    </ligand>
</feature>
<feature type="binding site" evidence="3">
    <location>
        <position position="280"/>
    </location>
    <ligand>
        <name>CTP</name>
        <dbReference type="ChEBI" id="CHEBI:37563"/>
    </ligand>
</feature>
<dbReference type="EC" id="4.1.1.36" evidence="3"/>
<accession>A0A9D1VR14</accession>
<dbReference type="Pfam" id="PF02441">
    <property type="entry name" value="Flavoprotein"/>
    <property type="match status" value="1"/>
</dbReference>
<feature type="region of interest" description="Phosphopantothenoylcysteine decarboxylase" evidence="3">
    <location>
        <begin position="1"/>
        <end position="190"/>
    </location>
</feature>
<dbReference type="PANTHER" id="PTHR14359">
    <property type="entry name" value="HOMO-OLIGOMERIC FLAVIN CONTAINING CYS DECARBOXYLASE FAMILY"/>
    <property type="match status" value="1"/>
</dbReference>
<comment type="cofactor">
    <cofactor evidence="3">
        <name>Mg(2+)</name>
        <dbReference type="ChEBI" id="CHEBI:18420"/>
    </cofactor>
</comment>
<keyword evidence="1 3" id="KW-0210">Decarboxylase</keyword>
<comment type="caution">
    <text evidence="3">Lacks conserved residue(s) required for the propagation of feature annotation.</text>
</comment>
<evidence type="ECO:0000256" key="4">
    <source>
        <dbReference type="RuleBase" id="RU364078"/>
    </source>
</evidence>
<evidence type="ECO:0000313" key="7">
    <source>
        <dbReference type="EMBL" id="HIX45256.1"/>
    </source>
</evidence>
<dbReference type="Gene3D" id="3.40.50.1950">
    <property type="entry name" value="Flavin prenyltransferase-like"/>
    <property type="match status" value="1"/>
</dbReference>
<comment type="similarity">
    <text evidence="3 4">In the C-terminal section; belongs to the PPC synthetase family.</text>
</comment>
<feature type="region of interest" description="Phosphopantothenate--cysteine ligase" evidence="3">
    <location>
        <begin position="191"/>
        <end position="402"/>
    </location>
</feature>
<keyword evidence="3 4" id="KW-0288">FMN</keyword>
<reference evidence="7" key="2">
    <citation type="submission" date="2021-04" db="EMBL/GenBank/DDBJ databases">
        <authorList>
            <person name="Gilroy R."/>
        </authorList>
    </citation>
    <scope>NUCLEOTIDE SEQUENCE</scope>
    <source>
        <strain evidence="7">ChiHjej12B11-16260</strain>
    </source>
</reference>
<dbReference type="InterPro" id="IPR003382">
    <property type="entry name" value="Flavoprotein"/>
</dbReference>
<dbReference type="Gene3D" id="3.40.50.10300">
    <property type="entry name" value="CoaB-like"/>
    <property type="match status" value="1"/>
</dbReference>
<evidence type="ECO:0000259" key="5">
    <source>
        <dbReference type="Pfam" id="PF02441"/>
    </source>
</evidence>
<dbReference type="InterPro" id="IPR007085">
    <property type="entry name" value="DNA/pantothenate-metab_flavo_C"/>
</dbReference>
<comment type="catalytic activity">
    <reaction evidence="3 4">
        <text>N-[(R)-4-phosphopantothenoyl]-L-cysteine + H(+) = (R)-4'-phosphopantetheine + CO2</text>
        <dbReference type="Rhea" id="RHEA:16793"/>
        <dbReference type="ChEBI" id="CHEBI:15378"/>
        <dbReference type="ChEBI" id="CHEBI:16526"/>
        <dbReference type="ChEBI" id="CHEBI:59458"/>
        <dbReference type="ChEBI" id="CHEBI:61723"/>
        <dbReference type="EC" id="4.1.1.36"/>
    </reaction>
</comment>
<feature type="binding site" evidence="3">
    <location>
        <position position="325"/>
    </location>
    <ligand>
        <name>CTP</name>
        <dbReference type="ChEBI" id="CHEBI:37563"/>
    </ligand>
</feature>
<dbReference type="GO" id="GO:0010181">
    <property type="term" value="F:FMN binding"/>
    <property type="evidence" value="ECO:0007669"/>
    <property type="project" value="UniProtKB-UniRule"/>
</dbReference>
<protein>
    <recommendedName>
        <fullName evidence="3">Coenzyme A biosynthesis bifunctional protein CoaBC</fullName>
    </recommendedName>
    <alternativeName>
        <fullName evidence="3">DNA/pantothenate metabolism flavoprotein</fullName>
    </alternativeName>
    <alternativeName>
        <fullName evidence="3">Phosphopantothenoylcysteine synthetase/decarboxylase</fullName>
        <shortName evidence="3">PPCS-PPCDC</shortName>
    </alternativeName>
    <domain>
        <recommendedName>
            <fullName evidence="3">Phosphopantothenoylcysteine decarboxylase</fullName>
            <shortName evidence="3">PPC decarboxylase</shortName>
            <shortName evidence="3">PPC-DC</shortName>
            <ecNumber evidence="3">4.1.1.36</ecNumber>
        </recommendedName>
        <alternativeName>
            <fullName evidence="3">CoaC</fullName>
        </alternativeName>
    </domain>
    <domain>
        <recommendedName>
            <fullName evidence="3">Phosphopantothenate--cysteine ligase</fullName>
            <ecNumber evidence="3">6.3.2.5</ecNumber>
        </recommendedName>
        <alternativeName>
            <fullName evidence="3">CoaB</fullName>
        </alternativeName>
        <alternativeName>
            <fullName evidence="3">Phosphopantothenoylcysteine synthetase</fullName>
            <shortName evidence="3">PPC synthetase</shortName>
            <shortName evidence="3">PPC-S</shortName>
        </alternativeName>
    </domain>
</protein>
<dbReference type="InterPro" id="IPR036551">
    <property type="entry name" value="Flavin_trans-like"/>
</dbReference>
<dbReference type="GO" id="GO:0004633">
    <property type="term" value="F:phosphopantothenoylcysteine decarboxylase activity"/>
    <property type="evidence" value="ECO:0007669"/>
    <property type="project" value="UniProtKB-UniRule"/>
</dbReference>
<evidence type="ECO:0000313" key="8">
    <source>
        <dbReference type="Proteomes" id="UP000824246"/>
    </source>
</evidence>
<feature type="binding site" evidence="3">
    <location>
        <position position="343"/>
    </location>
    <ligand>
        <name>CTP</name>
        <dbReference type="ChEBI" id="CHEBI:37563"/>
    </ligand>
</feature>
<keyword evidence="3 4" id="KW-0285">Flavoprotein</keyword>
<dbReference type="GO" id="GO:0015937">
    <property type="term" value="P:coenzyme A biosynthetic process"/>
    <property type="evidence" value="ECO:0007669"/>
    <property type="project" value="UniProtKB-UniRule"/>
</dbReference>
<dbReference type="SUPFAM" id="SSF102645">
    <property type="entry name" value="CoaB-like"/>
    <property type="match status" value="1"/>
</dbReference>
<comment type="pathway">
    <text evidence="3 4">Cofactor biosynthesis; coenzyme A biosynthesis; CoA from (R)-pantothenate: step 3/5.</text>
</comment>
<dbReference type="GO" id="GO:0015941">
    <property type="term" value="P:pantothenate catabolic process"/>
    <property type="evidence" value="ECO:0007669"/>
    <property type="project" value="InterPro"/>
</dbReference>
<keyword evidence="3" id="KW-0511">Multifunctional enzyme</keyword>
<dbReference type="GO" id="GO:0046872">
    <property type="term" value="F:metal ion binding"/>
    <property type="evidence" value="ECO:0007669"/>
    <property type="project" value="UniProtKB-KW"/>
</dbReference>
<comment type="pathway">
    <text evidence="3 4">Cofactor biosynthesis; coenzyme A biosynthesis; CoA from (R)-pantothenate: step 2/5.</text>
</comment>
<feature type="binding site" evidence="3">
    <location>
        <position position="339"/>
    </location>
    <ligand>
        <name>CTP</name>
        <dbReference type="ChEBI" id="CHEBI:37563"/>
    </ligand>
</feature>
<dbReference type="NCBIfam" id="TIGR00521">
    <property type="entry name" value="coaBC_dfp"/>
    <property type="match status" value="1"/>
</dbReference>
<comment type="similarity">
    <text evidence="3 4">In the N-terminal section; belongs to the HFCD (homo-oligomeric flavin containing Cys decarboxylase) superfamily.</text>
</comment>
<evidence type="ECO:0000256" key="2">
    <source>
        <dbReference type="ARBA" id="ARBA00023239"/>
    </source>
</evidence>
<evidence type="ECO:0000256" key="3">
    <source>
        <dbReference type="HAMAP-Rule" id="MF_02225"/>
    </source>
</evidence>
<dbReference type="InterPro" id="IPR005252">
    <property type="entry name" value="CoaBC"/>
</dbReference>
<organism evidence="7 8">
    <name type="scientific">Candidatus Barnesiella excrementipullorum</name>
    <dbReference type="NCBI Taxonomy" id="2838479"/>
    <lineage>
        <taxon>Bacteria</taxon>
        <taxon>Pseudomonadati</taxon>
        <taxon>Bacteroidota</taxon>
        <taxon>Bacteroidia</taxon>
        <taxon>Bacteroidales</taxon>
        <taxon>Barnesiellaceae</taxon>
        <taxon>Barnesiella</taxon>
    </lineage>
</organism>
<comment type="caution">
    <text evidence="7">The sequence shown here is derived from an EMBL/GenBank/DDBJ whole genome shotgun (WGS) entry which is preliminary data.</text>
</comment>
<sequence length="402" mass="42975">MSLEGKHIVLGITGSIAAYKAAYLLRLLVKKGAEVQVVMTPAGKEFITPVTLSSLSGKPVVSEFFTANDGTWHSHVDLGIWADAMLIAPATASTIGKMAHGIADNMLVTTYLSSKAPVFVAPAMDLDMFAHPSTQHNLELLRSYGNHIIEPASGELASHLVGKGRMEEPENIVAALEAFFAASRLLDGKKVLITAGPTYEKIDPVRFIGNYSSGKMGFALAECCAQAGAEVTLVAGPVTLKTRHPGIKRIDVESADEMYDAAVAAFPGCDAAIMCAAVADYKPVEYSATKLKRSDDEMTLQLTPNRDIAAALGAMKRAGQCVAGFALETDDENAHAREKLRKKNLDFVVLNSLRHEGAGFRCDTNRVTIIGCDGSCQDYPCKPKSEVAGDIVAYMAAYMQNL</sequence>
<comment type="catalytic activity">
    <reaction evidence="3 4">
        <text>(R)-4'-phosphopantothenate + L-cysteine + CTP = N-[(R)-4-phosphopantothenoyl]-L-cysteine + CMP + diphosphate + H(+)</text>
        <dbReference type="Rhea" id="RHEA:19397"/>
        <dbReference type="ChEBI" id="CHEBI:10986"/>
        <dbReference type="ChEBI" id="CHEBI:15378"/>
        <dbReference type="ChEBI" id="CHEBI:33019"/>
        <dbReference type="ChEBI" id="CHEBI:35235"/>
        <dbReference type="ChEBI" id="CHEBI:37563"/>
        <dbReference type="ChEBI" id="CHEBI:59458"/>
        <dbReference type="ChEBI" id="CHEBI:60377"/>
        <dbReference type="EC" id="6.3.2.5"/>
    </reaction>
</comment>
<dbReference type="Pfam" id="PF04127">
    <property type="entry name" value="DFP"/>
    <property type="match status" value="1"/>
</dbReference>
<dbReference type="InterPro" id="IPR035929">
    <property type="entry name" value="CoaB-like_sf"/>
</dbReference>
<comment type="cofactor">
    <cofactor evidence="3">
        <name>FMN</name>
        <dbReference type="ChEBI" id="CHEBI:58210"/>
    </cofactor>
    <text evidence="3">Binds 1 FMN per subunit.</text>
</comment>
<reference evidence="7" key="1">
    <citation type="journal article" date="2021" name="PeerJ">
        <title>Extensive microbial diversity within the chicken gut microbiome revealed by metagenomics and culture.</title>
        <authorList>
            <person name="Gilroy R."/>
            <person name="Ravi A."/>
            <person name="Getino M."/>
            <person name="Pursley I."/>
            <person name="Horton D.L."/>
            <person name="Alikhan N.F."/>
            <person name="Baker D."/>
            <person name="Gharbi K."/>
            <person name="Hall N."/>
            <person name="Watson M."/>
            <person name="Adriaenssens E.M."/>
            <person name="Foster-Nyarko E."/>
            <person name="Jarju S."/>
            <person name="Secka A."/>
            <person name="Antonio M."/>
            <person name="Oren A."/>
            <person name="Chaudhuri R.R."/>
            <person name="La Ragione R."/>
            <person name="Hildebrand F."/>
            <person name="Pallen M.J."/>
        </authorList>
    </citation>
    <scope>NUCLEOTIDE SEQUENCE</scope>
    <source>
        <strain evidence="7">ChiHjej12B11-16260</strain>
    </source>
</reference>
<dbReference type="EMBL" id="DXFB01000092">
    <property type="protein sequence ID" value="HIX45256.1"/>
    <property type="molecule type" value="Genomic_DNA"/>
</dbReference>
<feature type="domain" description="Flavoprotein" evidence="5">
    <location>
        <begin position="6"/>
        <end position="176"/>
    </location>
</feature>
<gene>
    <name evidence="3 7" type="primary">coaBC</name>
    <name evidence="7" type="ORF">H9982_03450</name>
</gene>
<keyword evidence="2 3" id="KW-0456">Lyase</keyword>
<dbReference type="PANTHER" id="PTHR14359:SF6">
    <property type="entry name" value="PHOSPHOPANTOTHENOYLCYSTEINE DECARBOXYLASE"/>
    <property type="match status" value="1"/>
</dbReference>